<name>A0A7S0QKN9_9CRYP</name>
<proteinExistence type="predicted"/>
<reference evidence="2" key="1">
    <citation type="submission" date="2021-01" db="EMBL/GenBank/DDBJ databases">
        <authorList>
            <person name="Corre E."/>
            <person name="Pelletier E."/>
            <person name="Niang G."/>
            <person name="Scheremetjew M."/>
            <person name="Finn R."/>
            <person name="Kale V."/>
            <person name="Holt S."/>
            <person name="Cochrane G."/>
            <person name="Meng A."/>
            <person name="Brown T."/>
            <person name="Cohen L."/>
        </authorList>
    </citation>
    <scope>NUCLEOTIDE SEQUENCE</scope>
    <source>
        <strain evidence="2">CCAP979/52</strain>
    </source>
</reference>
<evidence type="ECO:0000313" key="2">
    <source>
        <dbReference type="EMBL" id="CAD8638851.1"/>
    </source>
</evidence>
<feature type="compositionally biased region" description="Low complexity" evidence="1">
    <location>
        <begin position="84"/>
        <end position="109"/>
    </location>
</feature>
<dbReference type="AlphaFoldDB" id="A0A7S0QKN9"/>
<accession>A0A7S0QKN9</accession>
<protein>
    <submittedName>
        <fullName evidence="2">Uncharacterized protein</fullName>
    </submittedName>
</protein>
<sequence>MLAAAQHEVNILPNDDGTSSAMSIADLFFLDELSRTLGPDAGKKWLASVCKPLERKTILCKKKAPPLRMSSSFKIPRSKAVPASPSRESPTSSTTFTEQCITSTSTESSSAPPTFLHAWDLEDVVVQNIQLERTRSSPALMGNSQKSFELFDLRKGAGDPCKFGLLFTDAAHTVINDIENFILQ</sequence>
<dbReference type="EMBL" id="HBEZ01029952">
    <property type="protein sequence ID" value="CAD8638851.1"/>
    <property type="molecule type" value="Transcribed_RNA"/>
</dbReference>
<feature type="region of interest" description="Disordered" evidence="1">
    <location>
        <begin position="74"/>
        <end position="109"/>
    </location>
</feature>
<organism evidence="2">
    <name type="scientific">Cryptomonas curvata</name>
    <dbReference type="NCBI Taxonomy" id="233186"/>
    <lineage>
        <taxon>Eukaryota</taxon>
        <taxon>Cryptophyceae</taxon>
        <taxon>Cryptomonadales</taxon>
        <taxon>Cryptomonadaceae</taxon>
        <taxon>Cryptomonas</taxon>
    </lineage>
</organism>
<evidence type="ECO:0000256" key="1">
    <source>
        <dbReference type="SAM" id="MobiDB-lite"/>
    </source>
</evidence>
<gene>
    <name evidence="2" type="ORF">CCUR1050_LOCUS16535</name>
</gene>